<dbReference type="PANTHER" id="PTHR43630">
    <property type="entry name" value="POLY-BETA-1,6-N-ACETYL-D-GLUCOSAMINE SYNTHASE"/>
    <property type="match status" value="1"/>
</dbReference>
<protein>
    <recommendedName>
        <fullName evidence="1">Glycosyltransferase 2-like domain-containing protein</fullName>
    </recommendedName>
</protein>
<dbReference type="Gene3D" id="3.90.550.10">
    <property type="entry name" value="Spore Coat Polysaccharide Biosynthesis Protein SpsA, Chain A"/>
    <property type="match status" value="1"/>
</dbReference>
<dbReference type="PANTHER" id="PTHR43630:SF2">
    <property type="entry name" value="GLYCOSYLTRANSFERASE"/>
    <property type="match status" value="1"/>
</dbReference>
<evidence type="ECO:0000259" key="1">
    <source>
        <dbReference type="Pfam" id="PF00535"/>
    </source>
</evidence>
<dbReference type="Pfam" id="PF00535">
    <property type="entry name" value="Glycos_transf_2"/>
    <property type="match status" value="1"/>
</dbReference>
<feature type="non-terminal residue" evidence="2">
    <location>
        <position position="179"/>
    </location>
</feature>
<dbReference type="EMBL" id="BARV01035209">
    <property type="protein sequence ID" value="GAI54965.1"/>
    <property type="molecule type" value="Genomic_DNA"/>
</dbReference>
<dbReference type="InterPro" id="IPR001173">
    <property type="entry name" value="Glyco_trans_2-like"/>
</dbReference>
<reference evidence="2" key="1">
    <citation type="journal article" date="2014" name="Front. Microbiol.">
        <title>High frequency of phylogenetically diverse reductive dehalogenase-homologous genes in deep subseafloor sedimentary metagenomes.</title>
        <authorList>
            <person name="Kawai M."/>
            <person name="Futagami T."/>
            <person name="Toyoda A."/>
            <person name="Takaki Y."/>
            <person name="Nishi S."/>
            <person name="Hori S."/>
            <person name="Arai W."/>
            <person name="Tsubouchi T."/>
            <person name="Morono Y."/>
            <person name="Uchiyama I."/>
            <person name="Ito T."/>
            <person name="Fujiyama A."/>
            <person name="Inagaki F."/>
            <person name="Takami H."/>
        </authorList>
    </citation>
    <scope>NUCLEOTIDE SEQUENCE</scope>
    <source>
        <strain evidence="2">Expedition CK06-06</strain>
    </source>
</reference>
<evidence type="ECO:0000313" key="2">
    <source>
        <dbReference type="EMBL" id="GAI54965.1"/>
    </source>
</evidence>
<feature type="domain" description="Glycosyltransferase 2-like" evidence="1">
    <location>
        <begin position="6"/>
        <end position="122"/>
    </location>
</feature>
<gene>
    <name evidence="2" type="ORF">S06H3_54978</name>
</gene>
<sequence length="179" mass="20745">MCNEVSAFIIARNEEENIGRTLKALHLQKYPLREIVVINDGSTDRTREICEDYQGATYMVKIVNLFPHEESYVGRWELGRSINHGLREIRRAGVPDWILQLGADHVLPNDYVSELVNRMTEEIRISSGSYEGAWDILNIDTPLGSGKLIDSKLWDEFNGMLYPEKYGFESWIGYRFRKD</sequence>
<comment type="caution">
    <text evidence="2">The sequence shown here is derived from an EMBL/GenBank/DDBJ whole genome shotgun (WGS) entry which is preliminary data.</text>
</comment>
<dbReference type="AlphaFoldDB" id="X1QVS2"/>
<proteinExistence type="predicted"/>
<dbReference type="InterPro" id="IPR029044">
    <property type="entry name" value="Nucleotide-diphossugar_trans"/>
</dbReference>
<name>X1QVS2_9ZZZZ</name>
<dbReference type="SUPFAM" id="SSF53448">
    <property type="entry name" value="Nucleotide-diphospho-sugar transferases"/>
    <property type="match status" value="1"/>
</dbReference>
<accession>X1QVS2</accession>
<organism evidence="2">
    <name type="scientific">marine sediment metagenome</name>
    <dbReference type="NCBI Taxonomy" id="412755"/>
    <lineage>
        <taxon>unclassified sequences</taxon>
        <taxon>metagenomes</taxon>
        <taxon>ecological metagenomes</taxon>
    </lineage>
</organism>